<dbReference type="PRINTS" id="PR00385">
    <property type="entry name" value="P450"/>
</dbReference>
<accession>A0ABV7RL45</accession>
<sequence>MIRSADICNHLYRLARERNGENVEIELNGVPVLLLQRHEDADHVLRARSDNYRKNMAWFRQALGASRFSEDGEAWRIRQALTHGYFTRFDREQTCTLARRYATQAVDRLMRDSAGGATALDDGVLRTMTVSVLVENFFGIPYAQTGIDLQRIAELMEYGSAYSFVPSGETGRLYLDGLRHLPALRRRVLEDLRIFRDGSVPAGPMLHDMLVADADPASDVVLEHELLTFFAAGAETSAATAGWALYLLARRPQVQERLRQQAERIASSNEDWGWSELATFDDLADFLSETLRLFPPTPIIARLAIGPDRIGPHDIAADQNVLISFVGIQHDARLRPDPWSLHADGTARKGAATGVNTAFSFGPRICGGKHFALVELMAFLTVFLLHARFELTTQDEPRYHWKAQMLREGGQPVRVIPISRPVDALATRSGSVVA</sequence>
<dbReference type="Proteomes" id="UP001595740">
    <property type="component" value="Unassembled WGS sequence"/>
</dbReference>
<comment type="caution">
    <text evidence="2">The sequence shown here is derived from an EMBL/GenBank/DDBJ whole genome shotgun (WGS) entry which is preliminary data.</text>
</comment>
<proteinExistence type="inferred from homology"/>
<dbReference type="SUPFAM" id="SSF48264">
    <property type="entry name" value="Cytochrome P450"/>
    <property type="match status" value="1"/>
</dbReference>
<dbReference type="InterPro" id="IPR001128">
    <property type="entry name" value="Cyt_P450"/>
</dbReference>
<organism evidence="2 3">
    <name type="scientific">Lysobacter cavernae</name>
    <dbReference type="NCBI Taxonomy" id="1685901"/>
    <lineage>
        <taxon>Bacteria</taxon>
        <taxon>Pseudomonadati</taxon>
        <taxon>Pseudomonadota</taxon>
        <taxon>Gammaproteobacteria</taxon>
        <taxon>Lysobacterales</taxon>
        <taxon>Lysobacteraceae</taxon>
        <taxon>Lysobacter</taxon>
    </lineage>
</organism>
<protein>
    <submittedName>
        <fullName evidence="2">Cytochrome P450</fullName>
    </submittedName>
</protein>
<keyword evidence="3" id="KW-1185">Reference proteome</keyword>
<dbReference type="CDD" id="cd00302">
    <property type="entry name" value="cytochrome_P450"/>
    <property type="match status" value="1"/>
</dbReference>
<reference evidence="3" key="1">
    <citation type="journal article" date="2019" name="Int. J. Syst. Evol. Microbiol.">
        <title>The Global Catalogue of Microorganisms (GCM) 10K type strain sequencing project: providing services to taxonomists for standard genome sequencing and annotation.</title>
        <authorList>
            <consortium name="The Broad Institute Genomics Platform"/>
            <consortium name="The Broad Institute Genome Sequencing Center for Infectious Disease"/>
            <person name="Wu L."/>
            <person name="Ma J."/>
        </authorList>
    </citation>
    <scope>NUCLEOTIDE SEQUENCE [LARGE SCALE GENOMIC DNA]</scope>
    <source>
        <strain evidence="3">KCTC 42875</strain>
    </source>
</reference>
<dbReference type="InterPro" id="IPR050121">
    <property type="entry name" value="Cytochrome_P450_monoxygenase"/>
</dbReference>
<dbReference type="PANTHER" id="PTHR24305:SF166">
    <property type="entry name" value="CYTOCHROME P450 12A4, MITOCHONDRIAL-RELATED"/>
    <property type="match status" value="1"/>
</dbReference>
<name>A0ABV7RL45_9GAMM</name>
<comment type="similarity">
    <text evidence="1">Belongs to the cytochrome P450 family.</text>
</comment>
<dbReference type="InterPro" id="IPR036396">
    <property type="entry name" value="Cyt_P450_sf"/>
</dbReference>
<dbReference type="Gene3D" id="1.10.630.10">
    <property type="entry name" value="Cytochrome P450"/>
    <property type="match status" value="1"/>
</dbReference>
<dbReference type="InterPro" id="IPR002401">
    <property type="entry name" value="Cyt_P450_E_grp-I"/>
</dbReference>
<evidence type="ECO:0000256" key="1">
    <source>
        <dbReference type="ARBA" id="ARBA00010617"/>
    </source>
</evidence>
<dbReference type="PANTHER" id="PTHR24305">
    <property type="entry name" value="CYTOCHROME P450"/>
    <property type="match status" value="1"/>
</dbReference>
<evidence type="ECO:0000313" key="3">
    <source>
        <dbReference type="Proteomes" id="UP001595740"/>
    </source>
</evidence>
<dbReference type="RefSeq" id="WP_386758135.1">
    <property type="nucleotide sequence ID" value="NZ_JBHRXK010000002.1"/>
</dbReference>
<dbReference type="EMBL" id="JBHRXK010000002">
    <property type="protein sequence ID" value="MFC3550364.1"/>
    <property type="molecule type" value="Genomic_DNA"/>
</dbReference>
<dbReference type="PRINTS" id="PR00463">
    <property type="entry name" value="EP450I"/>
</dbReference>
<evidence type="ECO:0000313" key="2">
    <source>
        <dbReference type="EMBL" id="MFC3550364.1"/>
    </source>
</evidence>
<dbReference type="Pfam" id="PF00067">
    <property type="entry name" value="p450"/>
    <property type="match status" value="1"/>
</dbReference>
<gene>
    <name evidence="2" type="ORF">ACFOLC_04990</name>
</gene>